<dbReference type="PROSITE" id="PS00370">
    <property type="entry name" value="PEP_ENZYMES_PHOS_SITE"/>
    <property type="match status" value="1"/>
</dbReference>
<evidence type="ECO:0000313" key="20">
    <source>
        <dbReference type="Proteomes" id="UP000182360"/>
    </source>
</evidence>
<feature type="binding site" evidence="14">
    <location>
        <position position="638"/>
    </location>
    <ligand>
        <name>substrate</name>
    </ligand>
</feature>
<feature type="binding site" evidence="14">
    <location>
        <position position="766"/>
    </location>
    <ligand>
        <name>substrate</name>
    </ligand>
</feature>
<dbReference type="PIRSF" id="PIRSF000853">
    <property type="entry name" value="PPDK"/>
    <property type="match status" value="1"/>
</dbReference>
<sequence length="896" mass="97769">MATKYVYFFGNGDADGDESMRAELGGKGANLAQMAKKPLSLPVPPGFTITTDVCQEFYKLGRKYPAGLAKEVDVYLAKLEAAMGKKLGDEKDPLLVSVRSGAAISMPGMMDTILNLGLNDKAVLGLAAKTGNERFAWDAYRRFIQMYGDVAMGVDHDKFEAIIDEVKAIRGIKDDPELNVDELKLIVEKYKKMYKKEKGEDFPQDAKVQMWGAIGAVFGSWMNPRAIKYRKLNNIKEGALKGTAVSVMAMVFGNKGNTSGTGVCFSRDPSTGENVFMGEYLMNAQGEDVVAGIRTPQKLSQLEKENPKVYDQLCKIRARLEKHYHDMQDMEFTVEEGKLYMLQCRNGKRTGAAAVKMAVDMVAEKLITKEQALLRVEPEQLNQLLLPQLDKEAVKKATEIAAGLNASPGAGCGQIVFTADEAEAWAKEGKKVLLVRKETSPDDIAGMAVAQGILTSTGGRTSHAAVVARGMGTPCVCGCADVTFKDANTIVVKGKSYKKGDFLTIDGATGKVYEGQVAVKPATISGDLETFLGWADEVRAKSSRTTASGQKVKGFDVFANGDTPKNAEDAFRFGAKGIGLCRTEHMFFDEPKLTAFQKMIVSEDTEARKANLAKILPYQQKDFYEIIKAMKGYPVTIRLLDPPLNEFIQAESKDQLKALAEKLDIKPAVLAAKVAALDEHNPMLGHRGCRLAITYPEIYEMQVEAIARATAKLDKEGVAHEVQIMIPNVVSYREVEQIRGQAEAVIANVNKECGTNLKFAIGSMVEFPRTALIADKVAQFADFFSFGTNDLSQTTFGFSRDDYGKFIESYLDQRILEDDPFATLDPDGPGALMEIAEAKGRSVKKNLHLGICGEHGGDPASIALCYKLGLNYVSCSPFRVPLARLAGAQAVIKAKK</sequence>
<evidence type="ECO:0000256" key="4">
    <source>
        <dbReference type="ARBA" id="ARBA00011994"/>
    </source>
</evidence>
<evidence type="ECO:0000259" key="16">
    <source>
        <dbReference type="Pfam" id="PF00391"/>
    </source>
</evidence>
<dbReference type="Gene3D" id="1.20.80.30">
    <property type="match status" value="1"/>
</dbReference>
<dbReference type="NCBIfam" id="TIGR01828">
    <property type="entry name" value="pyru_phos_dikin"/>
    <property type="match status" value="1"/>
</dbReference>
<dbReference type="NCBIfam" id="NF004531">
    <property type="entry name" value="PRK05878.1"/>
    <property type="match status" value="1"/>
</dbReference>
<reference evidence="19 20" key="1">
    <citation type="submission" date="2016-10" db="EMBL/GenBank/DDBJ databases">
        <authorList>
            <person name="de Groot N.N."/>
        </authorList>
    </citation>
    <scope>NUCLEOTIDE SEQUENCE [LARGE SCALE GENOMIC DNA]</scope>
    <source>
        <strain evidence="19 20">B25</strain>
    </source>
</reference>
<dbReference type="eggNOG" id="COG0574">
    <property type="taxonomic scope" value="Bacteria"/>
</dbReference>
<dbReference type="InterPro" id="IPR000121">
    <property type="entry name" value="PEP_util_C"/>
</dbReference>
<dbReference type="Pfam" id="PF00391">
    <property type="entry name" value="PEP-utilizers"/>
    <property type="match status" value="1"/>
</dbReference>
<evidence type="ECO:0000256" key="1">
    <source>
        <dbReference type="ARBA" id="ARBA00001946"/>
    </source>
</evidence>
<comment type="cofactor">
    <cofactor evidence="1 12 15">
        <name>Mg(2+)</name>
        <dbReference type="ChEBI" id="CHEBI:18420"/>
    </cofactor>
</comment>
<feature type="binding site" evidence="14">
    <location>
        <position position="789"/>
    </location>
    <ligand>
        <name>substrate</name>
    </ligand>
</feature>
<dbReference type="Pfam" id="PF01326">
    <property type="entry name" value="PPDK_N"/>
    <property type="match status" value="3"/>
</dbReference>
<dbReference type="Gene3D" id="3.20.20.60">
    <property type="entry name" value="Phosphoenolpyruvate-binding domains"/>
    <property type="match status" value="1"/>
</dbReference>
<feature type="domain" description="PEP-utilising enzyme mobile" evidence="16">
    <location>
        <begin position="431"/>
        <end position="510"/>
    </location>
</feature>
<dbReference type="InterPro" id="IPR008279">
    <property type="entry name" value="PEP-util_enz_mobile_dom"/>
</dbReference>
<comment type="function">
    <text evidence="2">Catalyzes the reversible phosphorylation of pyruvate and phosphate.</text>
</comment>
<feature type="binding site" evidence="15">
    <location>
        <position position="790"/>
    </location>
    <ligand>
        <name>Mg(2+)</name>
        <dbReference type="ChEBI" id="CHEBI:18420"/>
    </ligand>
</feature>
<keyword evidence="6" id="KW-0808">Transferase</keyword>
<dbReference type="GO" id="GO:0046872">
    <property type="term" value="F:metal ion binding"/>
    <property type="evidence" value="ECO:0007669"/>
    <property type="project" value="UniProtKB-UniRule"/>
</dbReference>
<evidence type="ECO:0000256" key="2">
    <source>
        <dbReference type="ARBA" id="ARBA00003144"/>
    </source>
</evidence>
<feature type="binding site" evidence="15">
    <location>
        <position position="766"/>
    </location>
    <ligand>
        <name>Mg(2+)</name>
        <dbReference type="ChEBI" id="CHEBI:18420"/>
    </ligand>
</feature>
<evidence type="ECO:0000256" key="5">
    <source>
        <dbReference type="ARBA" id="ARBA00020138"/>
    </source>
</evidence>
<evidence type="ECO:0000256" key="3">
    <source>
        <dbReference type="ARBA" id="ARBA00007837"/>
    </source>
</evidence>
<dbReference type="PROSITE" id="PS00742">
    <property type="entry name" value="PEP_ENZYMES_2"/>
    <property type="match status" value="1"/>
</dbReference>
<dbReference type="Pfam" id="PF02896">
    <property type="entry name" value="PEP-utilizers_C"/>
    <property type="match status" value="1"/>
</dbReference>
<evidence type="ECO:0000256" key="12">
    <source>
        <dbReference type="PIRNR" id="PIRNR000853"/>
    </source>
</evidence>
<feature type="binding site" evidence="14">
    <location>
        <position position="790"/>
    </location>
    <ligand>
        <name>substrate</name>
    </ligand>
</feature>
<dbReference type="STRING" id="163.SAMN04487775_11033"/>
<dbReference type="InterPro" id="IPR023151">
    <property type="entry name" value="PEP_util_CS"/>
</dbReference>
<feature type="binding site" evidence="14">
    <location>
        <position position="582"/>
    </location>
    <ligand>
        <name>substrate</name>
    </ligand>
</feature>
<evidence type="ECO:0000256" key="10">
    <source>
        <dbReference type="ARBA" id="ARBA00022840"/>
    </source>
</evidence>
<feature type="binding site" evidence="14">
    <location>
        <position position="788"/>
    </location>
    <ligand>
        <name>substrate</name>
    </ligand>
</feature>
<protein>
    <recommendedName>
        <fullName evidence="5 12">Pyruvate, phosphate dikinase</fullName>
        <ecNumber evidence="4 12">2.7.9.1</ecNumber>
    </recommendedName>
</protein>
<gene>
    <name evidence="19" type="ORF">SAMN04487977_105120</name>
</gene>
<evidence type="ECO:0000256" key="15">
    <source>
        <dbReference type="PIRSR" id="PIRSR000853-3"/>
    </source>
</evidence>
<dbReference type="SUPFAM" id="SSF56059">
    <property type="entry name" value="Glutathione synthetase ATP-binding domain-like"/>
    <property type="match status" value="1"/>
</dbReference>
<dbReference type="InterPro" id="IPR040442">
    <property type="entry name" value="Pyrv_kinase-like_dom_sf"/>
</dbReference>
<comment type="catalytic activity">
    <reaction evidence="12">
        <text>pyruvate + phosphate + ATP = phosphoenolpyruvate + AMP + diphosphate + H(+)</text>
        <dbReference type="Rhea" id="RHEA:10756"/>
        <dbReference type="ChEBI" id="CHEBI:15361"/>
        <dbReference type="ChEBI" id="CHEBI:15378"/>
        <dbReference type="ChEBI" id="CHEBI:30616"/>
        <dbReference type="ChEBI" id="CHEBI:33019"/>
        <dbReference type="ChEBI" id="CHEBI:43474"/>
        <dbReference type="ChEBI" id="CHEBI:58702"/>
        <dbReference type="ChEBI" id="CHEBI:456215"/>
        <dbReference type="EC" id="2.7.9.1"/>
    </reaction>
</comment>
<dbReference type="InterPro" id="IPR018274">
    <property type="entry name" value="PEP_util_AS"/>
</dbReference>
<evidence type="ECO:0000256" key="9">
    <source>
        <dbReference type="ARBA" id="ARBA00022777"/>
    </source>
</evidence>
<keyword evidence="11 15" id="KW-0460">Magnesium</keyword>
<evidence type="ECO:0000259" key="17">
    <source>
        <dbReference type="Pfam" id="PF01326"/>
    </source>
</evidence>
<evidence type="ECO:0000256" key="7">
    <source>
        <dbReference type="ARBA" id="ARBA00022723"/>
    </source>
</evidence>
<evidence type="ECO:0000256" key="13">
    <source>
        <dbReference type="PIRSR" id="PIRSR000853-1"/>
    </source>
</evidence>
<dbReference type="SUPFAM" id="SSF52009">
    <property type="entry name" value="Phosphohistidine domain"/>
    <property type="match status" value="1"/>
</dbReference>
<comment type="similarity">
    <text evidence="3 12">Belongs to the PEP-utilizing enzyme family.</text>
</comment>
<name>A0A1H9GSI3_9SPIR</name>
<dbReference type="InterPro" id="IPR010121">
    <property type="entry name" value="Pyruvate_phosphate_dikinase"/>
</dbReference>
<feature type="domain" description="Pyruvate phosphate dikinase AMP/ATP-binding" evidence="17">
    <location>
        <begin position="311"/>
        <end position="364"/>
    </location>
</feature>
<feature type="domain" description="PEP-utilising enzyme C-terminal" evidence="18">
    <location>
        <begin position="541"/>
        <end position="889"/>
    </location>
</feature>
<dbReference type="InterPro" id="IPR002192">
    <property type="entry name" value="PPDK_AMP/ATP-bd"/>
</dbReference>
<dbReference type="Proteomes" id="UP000182360">
    <property type="component" value="Unassembled WGS sequence"/>
</dbReference>
<feature type="active site" description="Proton donor" evidence="13">
    <location>
        <position position="852"/>
    </location>
</feature>
<evidence type="ECO:0000256" key="14">
    <source>
        <dbReference type="PIRSR" id="PIRSR000853-2"/>
    </source>
</evidence>
<feature type="binding site" evidence="14">
    <location>
        <position position="787"/>
    </location>
    <ligand>
        <name>substrate</name>
    </ligand>
</feature>
<evidence type="ECO:0000313" key="19">
    <source>
        <dbReference type="EMBL" id="SEQ52959.1"/>
    </source>
</evidence>
<dbReference type="PANTHER" id="PTHR22931:SF9">
    <property type="entry name" value="PYRUVATE, PHOSPHATE DIKINASE 1, CHLOROPLASTIC"/>
    <property type="match status" value="1"/>
</dbReference>
<keyword evidence="20" id="KW-1185">Reference proteome</keyword>
<feature type="active site" description="Tele-phosphohistidine intermediate" evidence="13">
    <location>
        <position position="463"/>
    </location>
</feature>
<dbReference type="Gene3D" id="3.50.30.10">
    <property type="entry name" value="Phosphohistidine domain"/>
    <property type="match status" value="1"/>
</dbReference>
<dbReference type="GO" id="GO:0005524">
    <property type="term" value="F:ATP binding"/>
    <property type="evidence" value="ECO:0007669"/>
    <property type="project" value="UniProtKB-UniRule"/>
</dbReference>
<keyword evidence="8" id="KW-0547">Nucleotide-binding</keyword>
<dbReference type="Gene3D" id="3.30.470.20">
    <property type="entry name" value="ATP-grasp fold, B domain"/>
    <property type="match status" value="1"/>
</dbReference>
<feature type="domain" description="Pyruvate phosphate dikinase AMP/ATP-binding" evidence="17">
    <location>
        <begin position="68"/>
        <end position="301"/>
    </location>
</feature>
<keyword evidence="10" id="KW-0067">ATP-binding</keyword>
<dbReference type="InterPro" id="IPR013815">
    <property type="entry name" value="ATP_grasp_subdomain_1"/>
</dbReference>
<dbReference type="InterPro" id="IPR015813">
    <property type="entry name" value="Pyrv/PenolPyrv_kinase-like_dom"/>
</dbReference>
<dbReference type="OrthoDB" id="9765468at2"/>
<evidence type="ECO:0000256" key="6">
    <source>
        <dbReference type="ARBA" id="ARBA00022679"/>
    </source>
</evidence>
<evidence type="ECO:0000256" key="8">
    <source>
        <dbReference type="ARBA" id="ARBA00022741"/>
    </source>
</evidence>
<proteinExistence type="inferred from homology"/>
<dbReference type="AlphaFoldDB" id="A0A1H9GSI3"/>
<keyword evidence="19" id="KW-0670">Pyruvate</keyword>
<organism evidence="19 20">
    <name type="scientific">Treponema bryantii</name>
    <dbReference type="NCBI Taxonomy" id="163"/>
    <lineage>
        <taxon>Bacteria</taxon>
        <taxon>Pseudomonadati</taxon>
        <taxon>Spirochaetota</taxon>
        <taxon>Spirochaetia</taxon>
        <taxon>Spirochaetales</taxon>
        <taxon>Treponemataceae</taxon>
        <taxon>Treponema</taxon>
    </lineage>
</organism>
<evidence type="ECO:0000256" key="11">
    <source>
        <dbReference type="ARBA" id="ARBA00022842"/>
    </source>
</evidence>
<dbReference type="RefSeq" id="WP_074643863.1">
    <property type="nucleotide sequence ID" value="NZ_AP025286.1"/>
</dbReference>
<dbReference type="InterPro" id="IPR036637">
    <property type="entry name" value="Phosphohistidine_dom_sf"/>
</dbReference>
<dbReference type="Gene3D" id="1.10.189.10">
    <property type="entry name" value="Pyruvate Phosphate Dikinase, domain 2"/>
    <property type="match status" value="1"/>
</dbReference>
<dbReference type="EC" id="2.7.9.1" evidence="4 12"/>
<dbReference type="PANTHER" id="PTHR22931">
    <property type="entry name" value="PHOSPHOENOLPYRUVATE DIKINASE-RELATED"/>
    <property type="match status" value="1"/>
</dbReference>
<accession>A0A1H9GSI3</accession>
<keyword evidence="7 15" id="KW-0479">Metal-binding</keyword>
<keyword evidence="9 19" id="KW-0418">Kinase</keyword>
<dbReference type="Gene3D" id="3.30.1490.20">
    <property type="entry name" value="ATP-grasp fold, A domain"/>
    <property type="match status" value="1"/>
</dbReference>
<dbReference type="GO" id="GO:0016301">
    <property type="term" value="F:kinase activity"/>
    <property type="evidence" value="ECO:0007669"/>
    <property type="project" value="UniProtKB-UniRule"/>
</dbReference>
<feature type="domain" description="Pyruvate phosphate dikinase AMP/ATP-binding" evidence="17">
    <location>
        <begin position="23"/>
        <end position="59"/>
    </location>
</feature>
<evidence type="ECO:0000259" key="18">
    <source>
        <dbReference type="Pfam" id="PF02896"/>
    </source>
</evidence>
<dbReference type="SUPFAM" id="SSF51621">
    <property type="entry name" value="Phosphoenolpyruvate/pyruvate domain"/>
    <property type="match status" value="1"/>
</dbReference>
<dbReference type="GO" id="GO:0050242">
    <property type="term" value="F:pyruvate, phosphate dikinase activity"/>
    <property type="evidence" value="ECO:0007669"/>
    <property type="project" value="UniProtKB-UniRule"/>
</dbReference>
<dbReference type="EMBL" id="FOFU01000005">
    <property type="protein sequence ID" value="SEQ52959.1"/>
    <property type="molecule type" value="Genomic_DNA"/>
</dbReference>
<dbReference type="eggNOG" id="COG1080">
    <property type="taxonomic scope" value="Bacteria"/>
</dbReference>